<gene>
    <name evidence="6" type="ORF">ZEAMMB73_Zm00001d025548</name>
</gene>
<dbReference type="CDD" id="cd00143">
    <property type="entry name" value="PP2Cc"/>
    <property type="match status" value="1"/>
</dbReference>
<evidence type="ECO:0000313" key="6">
    <source>
        <dbReference type="EMBL" id="AQK43955.1"/>
    </source>
</evidence>
<comment type="catalytic activity">
    <reaction evidence="5">
        <text>O-phospho-L-threonyl-[protein] + H2O = L-threonyl-[protein] + phosphate</text>
        <dbReference type="Rhea" id="RHEA:47004"/>
        <dbReference type="Rhea" id="RHEA-COMP:11060"/>
        <dbReference type="Rhea" id="RHEA-COMP:11605"/>
        <dbReference type="ChEBI" id="CHEBI:15377"/>
        <dbReference type="ChEBI" id="CHEBI:30013"/>
        <dbReference type="ChEBI" id="CHEBI:43474"/>
        <dbReference type="ChEBI" id="CHEBI:61977"/>
        <dbReference type="EC" id="3.1.3.16"/>
    </reaction>
</comment>
<dbReference type="GO" id="GO:0004722">
    <property type="term" value="F:protein serine/threonine phosphatase activity"/>
    <property type="evidence" value="ECO:0007669"/>
    <property type="project" value="UniProtKB-EC"/>
</dbReference>
<evidence type="ECO:0000256" key="1">
    <source>
        <dbReference type="ARBA" id="ARBA00013081"/>
    </source>
</evidence>
<accession>A0A1D6J7Q4</accession>
<dbReference type="EMBL" id="CM000786">
    <property type="protein sequence ID" value="AQK43955.1"/>
    <property type="molecule type" value="Genomic_DNA"/>
</dbReference>
<proteinExistence type="predicted"/>
<organism evidence="6">
    <name type="scientific">Zea mays</name>
    <name type="common">Maize</name>
    <dbReference type="NCBI Taxonomy" id="4577"/>
    <lineage>
        <taxon>Eukaryota</taxon>
        <taxon>Viridiplantae</taxon>
        <taxon>Streptophyta</taxon>
        <taxon>Embryophyta</taxon>
        <taxon>Tracheophyta</taxon>
        <taxon>Spermatophyta</taxon>
        <taxon>Magnoliopsida</taxon>
        <taxon>Liliopsida</taxon>
        <taxon>Poales</taxon>
        <taxon>Poaceae</taxon>
        <taxon>PACMAD clade</taxon>
        <taxon>Panicoideae</taxon>
        <taxon>Andropogonodae</taxon>
        <taxon>Andropogoneae</taxon>
        <taxon>Tripsacinae</taxon>
        <taxon>Zea</taxon>
    </lineage>
</organism>
<keyword evidence="2" id="KW-0378">Hydrolase</keyword>
<dbReference type="InterPro" id="IPR001932">
    <property type="entry name" value="PPM-type_phosphatase-like_dom"/>
</dbReference>
<dbReference type="InterPro" id="IPR036457">
    <property type="entry name" value="PPM-type-like_dom_sf"/>
</dbReference>
<evidence type="ECO:0000256" key="3">
    <source>
        <dbReference type="ARBA" id="ARBA00022912"/>
    </source>
</evidence>
<sequence length="276" mass="29744">MSASRSGRRRTGSVALGDLLQREASAERAALGCGERPSVAAGQACRAKKGEDFALLKPACERRPGAPSTSFSAFALFDGHNGSAAAVYAKEHLLGNVLSCVPTDLAWDDWLAALPRALVAGFVKTDKDFQTKAHSSGTTVTLAIIDGSVVTVASVGDSRCVLEAEGSIYYLSADHRFDANEEEVGRVTECGGEVGRLNVVGGAEVALCLFTHSKVFHLIYAAGSQKMIHFLKNNKHVFFIFYVFSEIFNIFFVKVSSAMVRAVSWSYRVTYVRIFG</sequence>
<comment type="catalytic activity">
    <reaction evidence="4">
        <text>O-phospho-L-seryl-[protein] + H2O = L-seryl-[protein] + phosphate</text>
        <dbReference type="Rhea" id="RHEA:20629"/>
        <dbReference type="Rhea" id="RHEA-COMP:9863"/>
        <dbReference type="Rhea" id="RHEA-COMP:11604"/>
        <dbReference type="ChEBI" id="CHEBI:15377"/>
        <dbReference type="ChEBI" id="CHEBI:29999"/>
        <dbReference type="ChEBI" id="CHEBI:43474"/>
        <dbReference type="ChEBI" id="CHEBI:83421"/>
        <dbReference type="EC" id="3.1.3.16"/>
    </reaction>
</comment>
<evidence type="ECO:0000256" key="5">
    <source>
        <dbReference type="ARBA" id="ARBA00048336"/>
    </source>
</evidence>
<dbReference type="PANTHER" id="PTHR47992">
    <property type="entry name" value="PROTEIN PHOSPHATASE"/>
    <property type="match status" value="1"/>
</dbReference>
<dbReference type="SMART" id="SM00332">
    <property type="entry name" value="PP2Cc"/>
    <property type="match status" value="1"/>
</dbReference>
<dbReference type="Gene3D" id="3.60.40.10">
    <property type="entry name" value="PPM-type phosphatase domain"/>
    <property type="match status" value="1"/>
</dbReference>
<protein>
    <recommendedName>
        <fullName evidence="1">protein-serine/threonine phosphatase</fullName>
        <ecNumber evidence="1">3.1.3.16</ecNumber>
    </recommendedName>
</protein>
<dbReference type="EC" id="3.1.3.16" evidence="1"/>
<evidence type="ECO:0000256" key="2">
    <source>
        <dbReference type="ARBA" id="ARBA00022801"/>
    </source>
</evidence>
<dbReference type="PROSITE" id="PS51746">
    <property type="entry name" value="PPM_2"/>
    <property type="match status" value="1"/>
</dbReference>
<keyword evidence="3" id="KW-0904">Protein phosphatase</keyword>
<dbReference type="Pfam" id="PF00481">
    <property type="entry name" value="PP2C"/>
    <property type="match status" value="1"/>
</dbReference>
<dbReference type="SUPFAM" id="SSF81606">
    <property type="entry name" value="PP2C-like"/>
    <property type="match status" value="1"/>
</dbReference>
<name>A0A1D6J7Q4_MAIZE</name>
<dbReference type="ExpressionAtlas" id="A0A1D6J7Q4">
    <property type="expression patterns" value="baseline and differential"/>
</dbReference>
<dbReference type="AlphaFoldDB" id="A0A1D6J7Q4"/>
<reference evidence="6" key="1">
    <citation type="submission" date="2015-12" db="EMBL/GenBank/DDBJ databases">
        <title>Update maize B73 reference genome by single molecule sequencing technologies.</title>
        <authorList>
            <consortium name="Maize Genome Sequencing Project"/>
            <person name="Ware D."/>
        </authorList>
    </citation>
    <scope>NUCLEOTIDE SEQUENCE</scope>
    <source>
        <tissue evidence="6">Seedling</tissue>
    </source>
</reference>
<evidence type="ECO:0000256" key="4">
    <source>
        <dbReference type="ARBA" id="ARBA00047761"/>
    </source>
</evidence>
<dbReference type="InterPro" id="IPR015655">
    <property type="entry name" value="PP2C"/>
</dbReference>